<dbReference type="STRING" id="1328760.A0A164ZPP8"/>
<evidence type="ECO:0000313" key="8">
    <source>
        <dbReference type="Proteomes" id="UP000076632"/>
    </source>
</evidence>
<evidence type="ECO:0000256" key="1">
    <source>
        <dbReference type="ARBA" id="ARBA00004167"/>
    </source>
</evidence>
<dbReference type="RefSeq" id="XP_018184904.1">
    <property type="nucleotide sequence ID" value="XM_018335498.1"/>
</dbReference>
<feature type="region of interest" description="Disordered" evidence="5">
    <location>
        <begin position="1"/>
        <end position="33"/>
    </location>
</feature>
<dbReference type="Gene3D" id="2.30.30.40">
    <property type="entry name" value="SH3 Domains"/>
    <property type="match status" value="1"/>
</dbReference>
<dbReference type="AlphaFoldDB" id="A0A164ZPP8"/>
<name>A0A164ZPP8_XYLHT</name>
<evidence type="ECO:0000256" key="2">
    <source>
        <dbReference type="ARBA" id="ARBA00022692"/>
    </source>
</evidence>
<gene>
    <name evidence="7" type="ORF">L228DRAFT_271165</name>
</gene>
<keyword evidence="4 6" id="KW-0472">Membrane</keyword>
<dbReference type="GeneID" id="28900635"/>
<feature type="compositionally biased region" description="Basic and acidic residues" evidence="5">
    <location>
        <begin position="411"/>
        <end position="421"/>
    </location>
</feature>
<dbReference type="InParanoid" id="A0A164ZPP8"/>
<evidence type="ECO:0000313" key="7">
    <source>
        <dbReference type="EMBL" id="KZF19349.1"/>
    </source>
</evidence>
<dbReference type="EMBL" id="KV407466">
    <property type="protein sequence ID" value="KZF19349.1"/>
    <property type="molecule type" value="Genomic_DNA"/>
</dbReference>
<dbReference type="OrthoDB" id="2163411at2759"/>
<evidence type="ECO:0008006" key="9">
    <source>
        <dbReference type="Google" id="ProtNLM"/>
    </source>
</evidence>
<dbReference type="PANTHER" id="PTHR15549:SF32">
    <property type="entry name" value="SH3 DOMAIN-CONTAINING PROTEIN"/>
    <property type="match status" value="1"/>
</dbReference>
<feature type="transmembrane region" description="Helical" evidence="6">
    <location>
        <begin position="310"/>
        <end position="334"/>
    </location>
</feature>
<reference evidence="7 8" key="1">
    <citation type="journal article" date="2016" name="Fungal Biol.">
        <title>The genome of Xylona heveae provides a window into fungal endophytism.</title>
        <authorList>
            <person name="Gazis R."/>
            <person name="Kuo A."/>
            <person name="Riley R."/>
            <person name="LaButti K."/>
            <person name="Lipzen A."/>
            <person name="Lin J."/>
            <person name="Amirebrahimi M."/>
            <person name="Hesse C.N."/>
            <person name="Spatafora J.W."/>
            <person name="Henrissat B."/>
            <person name="Hainaut M."/>
            <person name="Grigoriev I.V."/>
            <person name="Hibbett D.S."/>
        </authorList>
    </citation>
    <scope>NUCLEOTIDE SEQUENCE [LARGE SCALE GENOMIC DNA]</scope>
    <source>
        <strain evidence="7 8">TC161</strain>
    </source>
</reference>
<sequence length="618" mass="65547">MHQARGTSDANKHTRHSSPPRTRSTASKRSRSSRSLIKSALLFSLVASATPTANAAAQCVSLSGSQICPAFNVSSISTDSSLVAQFPFLAFVSDTGSFDQQLKQYITTNYAQQKYQQLLGCSTVDLKNTSMLYARYTASTLCNAIIQNSKTPCSLSDSDSRPLCADTCAQFAMSEQEIISSPATCGTPGSNANDQIRADFTNCALPANSLSGQCITGVQNENDDCGYSTNLNGLCSYCAASSPNATDSCCANSNVSHRCSNVHLPSTTSMPPLFGTTTTTATVQPTNASSSASAAAAGKHSKSGLSGGQIAGIVIGSVLGAALLLGLLIFCCMWRRKRGSEQSNVFNQPSTARRPTEAMAYNPVPSETPNDFPQGFEPLPGARVARMSALEAPSTDSPQRQRPSIRGEFSNSERHYQERSSSDYYGDSPGSIGVPRGPIPAGKRNGSLSSGSFLGRGEEVTSPESNSNGQYSSPEGVASAQSEQLSSFKDYYSQDEIHTNDKVAVLWAYSPRAPDEFELERGDMLKIVGIWDDGWATGVRLSERAEEWDASRKILRDSGVSNVTGQVESSPAAGSEIRAFPLVCVCLPEHWKKTLEADISTDTGSSGGPLPILGQGHV</sequence>
<dbReference type="GO" id="GO:0071944">
    <property type="term" value="C:cell periphery"/>
    <property type="evidence" value="ECO:0007669"/>
    <property type="project" value="UniProtKB-ARBA"/>
</dbReference>
<feature type="compositionally biased region" description="Polar residues" evidence="5">
    <location>
        <begin position="462"/>
        <end position="482"/>
    </location>
</feature>
<proteinExistence type="predicted"/>
<accession>A0A164ZPP8</accession>
<evidence type="ECO:0000256" key="4">
    <source>
        <dbReference type="ARBA" id="ARBA00023136"/>
    </source>
</evidence>
<keyword evidence="8" id="KW-1185">Reference proteome</keyword>
<dbReference type="InterPro" id="IPR036028">
    <property type="entry name" value="SH3-like_dom_sf"/>
</dbReference>
<dbReference type="OMA" id="CADTCAL"/>
<dbReference type="InterPro" id="IPR051694">
    <property type="entry name" value="Immunoregulatory_rcpt-like"/>
</dbReference>
<keyword evidence="3 6" id="KW-1133">Transmembrane helix</keyword>
<dbReference type="GO" id="GO:0016020">
    <property type="term" value="C:membrane"/>
    <property type="evidence" value="ECO:0007669"/>
    <property type="project" value="UniProtKB-SubCell"/>
</dbReference>
<organism evidence="7 8">
    <name type="scientific">Xylona heveae (strain CBS 132557 / TC161)</name>
    <dbReference type="NCBI Taxonomy" id="1328760"/>
    <lineage>
        <taxon>Eukaryota</taxon>
        <taxon>Fungi</taxon>
        <taxon>Dikarya</taxon>
        <taxon>Ascomycota</taxon>
        <taxon>Pezizomycotina</taxon>
        <taxon>Xylonomycetes</taxon>
        <taxon>Xylonales</taxon>
        <taxon>Xylonaceae</taxon>
        <taxon>Xylona</taxon>
    </lineage>
</organism>
<feature type="compositionally biased region" description="Polar residues" evidence="5">
    <location>
        <begin position="342"/>
        <end position="353"/>
    </location>
</feature>
<feature type="region of interest" description="Disordered" evidence="5">
    <location>
        <begin position="342"/>
        <end position="482"/>
    </location>
</feature>
<feature type="compositionally biased region" description="Low complexity" evidence="5">
    <location>
        <begin position="422"/>
        <end position="431"/>
    </location>
</feature>
<protein>
    <recommendedName>
        <fullName evidence="9">SH3 domain-containing protein</fullName>
    </recommendedName>
</protein>
<feature type="region of interest" description="Disordered" evidence="5">
    <location>
        <begin position="599"/>
        <end position="618"/>
    </location>
</feature>
<feature type="compositionally biased region" description="Low complexity" evidence="5">
    <location>
        <begin position="446"/>
        <end position="455"/>
    </location>
</feature>
<comment type="subcellular location">
    <subcellularLocation>
        <location evidence="1">Membrane</location>
        <topology evidence="1">Single-pass membrane protein</topology>
    </subcellularLocation>
</comment>
<evidence type="ECO:0000256" key="6">
    <source>
        <dbReference type="SAM" id="Phobius"/>
    </source>
</evidence>
<dbReference type="PANTHER" id="PTHR15549">
    <property type="entry name" value="PAIRED IMMUNOGLOBULIN-LIKE TYPE 2 RECEPTOR"/>
    <property type="match status" value="1"/>
</dbReference>
<keyword evidence="2 6" id="KW-0812">Transmembrane</keyword>
<dbReference type="SUPFAM" id="SSF50044">
    <property type="entry name" value="SH3-domain"/>
    <property type="match status" value="1"/>
</dbReference>
<evidence type="ECO:0000256" key="3">
    <source>
        <dbReference type="ARBA" id="ARBA00022989"/>
    </source>
</evidence>
<evidence type="ECO:0000256" key="5">
    <source>
        <dbReference type="SAM" id="MobiDB-lite"/>
    </source>
</evidence>
<dbReference type="Proteomes" id="UP000076632">
    <property type="component" value="Unassembled WGS sequence"/>
</dbReference>